<dbReference type="Proteomes" id="UP000199643">
    <property type="component" value="Unassembled WGS sequence"/>
</dbReference>
<organism evidence="1 2">
    <name type="scientific">Pedobacter terrae</name>
    <dbReference type="NCBI Taxonomy" id="405671"/>
    <lineage>
        <taxon>Bacteria</taxon>
        <taxon>Pseudomonadati</taxon>
        <taxon>Bacteroidota</taxon>
        <taxon>Sphingobacteriia</taxon>
        <taxon>Sphingobacteriales</taxon>
        <taxon>Sphingobacteriaceae</taxon>
        <taxon>Pedobacter</taxon>
    </lineage>
</organism>
<dbReference type="STRING" id="405671.SAMN05421827_12025"/>
<protein>
    <submittedName>
        <fullName evidence="1">Uncharacterized protein</fullName>
    </submittedName>
</protein>
<gene>
    <name evidence="1" type="ORF">SAMN05421827_12025</name>
</gene>
<accession>A0A1G8AVZ9</accession>
<name>A0A1G8AVZ9_9SPHI</name>
<reference evidence="2" key="1">
    <citation type="submission" date="2016-10" db="EMBL/GenBank/DDBJ databases">
        <authorList>
            <person name="Varghese N."/>
            <person name="Submissions S."/>
        </authorList>
    </citation>
    <scope>NUCLEOTIDE SEQUENCE [LARGE SCALE GENOMIC DNA]</scope>
    <source>
        <strain evidence="2">DSM 17933</strain>
    </source>
</reference>
<proteinExistence type="predicted"/>
<dbReference type="AlphaFoldDB" id="A0A1G8AVZ9"/>
<keyword evidence="2" id="KW-1185">Reference proteome</keyword>
<evidence type="ECO:0000313" key="2">
    <source>
        <dbReference type="Proteomes" id="UP000199643"/>
    </source>
</evidence>
<evidence type="ECO:0000313" key="1">
    <source>
        <dbReference type="EMBL" id="SDH25034.1"/>
    </source>
</evidence>
<dbReference type="EMBL" id="FNCH01000020">
    <property type="protein sequence ID" value="SDH25034.1"/>
    <property type="molecule type" value="Genomic_DNA"/>
</dbReference>
<sequence>MLDELLKIMNPSFLERLKLKISANSNVDIAVKI</sequence>